<dbReference type="SUPFAM" id="SSF53223">
    <property type="entry name" value="Aminoacid dehydrogenase-like, N-terminal domain"/>
    <property type="match status" value="1"/>
</dbReference>
<dbReference type="Gene3D" id="3.40.50.720">
    <property type="entry name" value="NAD(P)-binding Rossmann-like Domain"/>
    <property type="match status" value="1"/>
</dbReference>
<dbReference type="InterPro" id="IPR016211">
    <property type="entry name" value="Glu/Phe/Leu/Val/Trp_DH_bac/arc"/>
</dbReference>
<feature type="domain" description="Glutamate/phenylalanine/leucine/valine/L-tryptophan dehydrogenase C-terminal" evidence="5">
    <location>
        <begin position="144"/>
        <end position="347"/>
    </location>
</feature>
<dbReference type="Pfam" id="PF02812">
    <property type="entry name" value="ELFV_dehydrog_N"/>
    <property type="match status" value="1"/>
</dbReference>
<protein>
    <submittedName>
        <fullName evidence="6">Leu/Phe/Val dehydrogenase</fullName>
    </submittedName>
</protein>
<gene>
    <name evidence="6" type="ORF">ACFQ4B_29010</name>
</gene>
<comment type="caution">
    <text evidence="6">The sequence shown here is derived from an EMBL/GenBank/DDBJ whole genome shotgun (WGS) entry which is preliminary data.</text>
</comment>
<evidence type="ECO:0000313" key="7">
    <source>
        <dbReference type="Proteomes" id="UP001597180"/>
    </source>
</evidence>
<evidence type="ECO:0000259" key="5">
    <source>
        <dbReference type="SMART" id="SM00839"/>
    </source>
</evidence>
<dbReference type="EMBL" id="JBHTLU010000042">
    <property type="protein sequence ID" value="MFD1224154.1"/>
    <property type="molecule type" value="Genomic_DNA"/>
</dbReference>
<comment type="similarity">
    <text evidence="1 4">Belongs to the Glu/Leu/Phe/Val dehydrogenases family.</text>
</comment>
<evidence type="ECO:0000256" key="3">
    <source>
        <dbReference type="ARBA" id="ARBA00023027"/>
    </source>
</evidence>
<dbReference type="PRINTS" id="PR00082">
    <property type="entry name" value="GLFDHDRGNASE"/>
</dbReference>
<organism evidence="6 7">
    <name type="scientific">Paenibacillus vulneris</name>
    <dbReference type="NCBI Taxonomy" id="1133364"/>
    <lineage>
        <taxon>Bacteria</taxon>
        <taxon>Bacillati</taxon>
        <taxon>Bacillota</taxon>
        <taxon>Bacilli</taxon>
        <taxon>Bacillales</taxon>
        <taxon>Paenibacillaceae</taxon>
        <taxon>Paenibacillus</taxon>
    </lineage>
</organism>
<dbReference type="SMART" id="SM00839">
    <property type="entry name" value="ELFV_dehydrog"/>
    <property type="match status" value="1"/>
</dbReference>
<accession>A0ABW3UV61</accession>
<dbReference type="CDD" id="cd01075">
    <property type="entry name" value="NAD_bind_Leu_Phe_Val_DH"/>
    <property type="match status" value="1"/>
</dbReference>
<dbReference type="InterPro" id="IPR006097">
    <property type="entry name" value="Glu/Leu/Phe/Val/Trp_DH_dimer"/>
</dbReference>
<keyword evidence="2 4" id="KW-0560">Oxidoreductase</keyword>
<dbReference type="Gene3D" id="3.40.50.10860">
    <property type="entry name" value="Leucine Dehydrogenase, chain A, domain 1"/>
    <property type="match status" value="1"/>
</dbReference>
<reference evidence="7" key="1">
    <citation type="journal article" date="2019" name="Int. J. Syst. Evol. Microbiol.">
        <title>The Global Catalogue of Microorganisms (GCM) 10K type strain sequencing project: providing services to taxonomists for standard genome sequencing and annotation.</title>
        <authorList>
            <consortium name="The Broad Institute Genomics Platform"/>
            <consortium name="The Broad Institute Genome Sequencing Center for Infectious Disease"/>
            <person name="Wu L."/>
            <person name="Ma J."/>
        </authorList>
    </citation>
    <scope>NUCLEOTIDE SEQUENCE [LARGE SCALE GENOMIC DNA]</scope>
    <source>
        <strain evidence="7">CCUG 53270</strain>
    </source>
</reference>
<dbReference type="InterPro" id="IPR006095">
    <property type="entry name" value="Glu/Leu/Phe/Val/Trp_DH"/>
</dbReference>
<dbReference type="RefSeq" id="WP_345592818.1">
    <property type="nucleotide sequence ID" value="NZ_BAABJG010000036.1"/>
</dbReference>
<evidence type="ECO:0000313" key="6">
    <source>
        <dbReference type="EMBL" id="MFD1224154.1"/>
    </source>
</evidence>
<dbReference type="InterPro" id="IPR036291">
    <property type="entry name" value="NAD(P)-bd_dom_sf"/>
</dbReference>
<dbReference type="Pfam" id="PF00208">
    <property type="entry name" value="ELFV_dehydrog"/>
    <property type="match status" value="2"/>
</dbReference>
<evidence type="ECO:0000256" key="2">
    <source>
        <dbReference type="ARBA" id="ARBA00023002"/>
    </source>
</evidence>
<evidence type="ECO:0000256" key="1">
    <source>
        <dbReference type="ARBA" id="ARBA00006382"/>
    </source>
</evidence>
<evidence type="ECO:0000256" key="4">
    <source>
        <dbReference type="RuleBase" id="RU004417"/>
    </source>
</evidence>
<dbReference type="Proteomes" id="UP001597180">
    <property type="component" value="Unassembled WGS sequence"/>
</dbReference>
<keyword evidence="3" id="KW-0520">NAD</keyword>
<name>A0ABW3UV61_9BACL</name>
<dbReference type="SUPFAM" id="SSF51735">
    <property type="entry name" value="NAD(P)-binding Rossmann-fold domains"/>
    <property type="match status" value="1"/>
</dbReference>
<proteinExistence type="inferred from homology"/>
<dbReference type="PANTHER" id="PTHR42722:SF1">
    <property type="entry name" value="VALINE DEHYDROGENASE"/>
    <property type="match status" value="1"/>
</dbReference>
<dbReference type="PIRSF" id="PIRSF000188">
    <property type="entry name" value="Phe_leu_dh"/>
    <property type="match status" value="1"/>
</dbReference>
<keyword evidence="7" id="KW-1185">Reference proteome</keyword>
<dbReference type="InterPro" id="IPR046346">
    <property type="entry name" value="Aminoacid_DH-like_N_sf"/>
</dbReference>
<dbReference type="InterPro" id="IPR006096">
    <property type="entry name" value="Glu/Leu/Phe/Val/Trp_DH_C"/>
</dbReference>
<dbReference type="PANTHER" id="PTHR42722">
    <property type="entry name" value="LEUCINE DEHYDROGENASE"/>
    <property type="match status" value="1"/>
</dbReference>
<sequence length="349" mass="37075">MELWEAMELDDTEQLVLCQDKGSGLKAIIAIHNTRLGPALGGCRIWDYTSEEEAIRDALRLAKGMTYKCAVSGLPYGGGKAVIMGKPDPARREAVFRSLGRFIETMQGRYITGIDLGTTVQDMDAVRHETVYVTDTTGSLCATGEFTAEMTAYGVYLGIRVALKEVYGTDDLNRITVAVQGLGKVGTFLCRYLNDAGARLIVADVDERRVLFAMKQFGASAVMPDQIYAAACDVFSPCALGGILNDTTLGQLRCRIVAGAANNQLAEPRHGVLLNGAGILYAPDYVINAGGIIVTAAELNGCNGAQAKQQVERISANAAGVFQSARTEGIAASLAADRLADQRLVGAAP</sequence>